<evidence type="ECO:0000313" key="3">
    <source>
        <dbReference type="EMBL" id="GII27937.1"/>
    </source>
</evidence>
<dbReference type="RefSeq" id="WP_203952012.1">
    <property type="nucleotide sequence ID" value="NZ_BOOO01000007.1"/>
</dbReference>
<feature type="domain" description="Aminoglycoside phosphotransferase" evidence="2">
    <location>
        <begin position="116"/>
        <end position="272"/>
    </location>
</feature>
<dbReference type="EMBL" id="BOOO01000007">
    <property type="protein sequence ID" value="GII27937.1"/>
    <property type="molecule type" value="Genomic_DNA"/>
</dbReference>
<evidence type="ECO:0000259" key="2">
    <source>
        <dbReference type="Pfam" id="PF01636"/>
    </source>
</evidence>
<name>A0A8J3X4Q3_9ACTN</name>
<evidence type="ECO:0000313" key="4">
    <source>
        <dbReference type="Proteomes" id="UP000650628"/>
    </source>
</evidence>
<dbReference type="InterPro" id="IPR002575">
    <property type="entry name" value="Aminoglycoside_PTrfase"/>
</dbReference>
<dbReference type="SUPFAM" id="SSF56112">
    <property type="entry name" value="Protein kinase-like (PK-like)"/>
    <property type="match status" value="1"/>
</dbReference>
<accession>A0A8J3X4Q3</accession>
<protein>
    <submittedName>
        <fullName evidence="3">Aminoglycoside phosphotransferase</fullName>
    </submittedName>
</protein>
<comment type="caution">
    <text evidence="3">The sequence shown here is derived from an EMBL/GenBank/DDBJ whole genome shotgun (WGS) entry which is preliminary data.</text>
</comment>
<organism evidence="3 4">
    <name type="scientific">Planotetraspora mira</name>
    <dbReference type="NCBI Taxonomy" id="58121"/>
    <lineage>
        <taxon>Bacteria</taxon>
        <taxon>Bacillati</taxon>
        <taxon>Actinomycetota</taxon>
        <taxon>Actinomycetes</taxon>
        <taxon>Streptosporangiales</taxon>
        <taxon>Streptosporangiaceae</taxon>
        <taxon>Planotetraspora</taxon>
    </lineage>
</organism>
<evidence type="ECO:0000256" key="1">
    <source>
        <dbReference type="SAM" id="MobiDB-lite"/>
    </source>
</evidence>
<dbReference type="Pfam" id="PF01636">
    <property type="entry name" value="APH"/>
    <property type="match status" value="1"/>
</dbReference>
<dbReference type="InterPro" id="IPR011009">
    <property type="entry name" value="Kinase-like_dom_sf"/>
</dbReference>
<feature type="region of interest" description="Disordered" evidence="1">
    <location>
        <begin position="80"/>
        <end position="105"/>
    </location>
</feature>
<keyword evidence="4" id="KW-1185">Reference proteome</keyword>
<dbReference type="Gene3D" id="3.90.1200.10">
    <property type="match status" value="1"/>
</dbReference>
<dbReference type="Proteomes" id="UP000650628">
    <property type="component" value="Unassembled WGS sequence"/>
</dbReference>
<dbReference type="AlphaFoldDB" id="A0A8J3X4Q3"/>
<proteinExistence type="predicted"/>
<sequence length="334" mass="35551">MLKEDAASATLIDELVRLAPGDGPVTVLKDTRVLVVRVGDVVVKAHPPGTVERDLRSRLDAARGLPGVMLAPLALEHLEHRERPEHRKQPEHREQPEHPERPEHAGDRLVTIWPAGEALSPDDLADGTMPQDAWEGGARLLARLHATPPPGGIPQAGGPDRLGKAIAELARVADSADTWQIRDVMRIRQAYETLAGPLRAADQGGPPPGARLALTHGDWHLGQLVRHEGAWLLIDPDDLGVGDPAWDLARPAAWFASGLLDPDLWHTFLSAYIGAGGTAVSHDDPWRELDLPARALTVQLAATATATAMRAGSALDEVAAALVSSCGRIVAAAG</sequence>
<gene>
    <name evidence="3" type="ORF">Pmi06nite_13790</name>
</gene>
<reference evidence="3 4" key="1">
    <citation type="submission" date="2021-01" db="EMBL/GenBank/DDBJ databases">
        <title>Whole genome shotgun sequence of Planotetraspora mira NBRC 15435.</title>
        <authorList>
            <person name="Komaki H."/>
            <person name="Tamura T."/>
        </authorList>
    </citation>
    <scope>NUCLEOTIDE SEQUENCE [LARGE SCALE GENOMIC DNA]</scope>
    <source>
        <strain evidence="3 4">NBRC 15435</strain>
    </source>
</reference>